<gene>
    <name evidence="2" type="ORF">ADICYQ_0444</name>
</gene>
<dbReference type="EMBL" id="ATNM01000018">
    <property type="protein sequence ID" value="EPR71366.1"/>
    <property type="molecule type" value="Genomic_DNA"/>
</dbReference>
<organism evidence="2 3">
    <name type="scientific">Cyclobacterium qasimii M12-11B</name>
    <dbReference type="NCBI Taxonomy" id="641524"/>
    <lineage>
        <taxon>Bacteria</taxon>
        <taxon>Pseudomonadati</taxon>
        <taxon>Bacteroidota</taxon>
        <taxon>Cytophagia</taxon>
        <taxon>Cytophagales</taxon>
        <taxon>Cyclobacteriaceae</taxon>
        <taxon>Cyclobacterium</taxon>
    </lineage>
</organism>
<reference evidence="2 3" key="1">
    <citation type="journal article" date="2013" name="Genome Announc.">
        <title>Draft Genome Sequence of Cyclobacterium qasimii Strain M12-11BT, Isolated from Arctic Marine Sediment.</title>
        <authorList>
            <person name="Shivaji S."/>
            <person name="Ara S."/>
            <person name="Singh A."/>
            <person name="Kumar Pinnaka A."/>
        </authorList>
    </citation>
    <scope>NUCLEOTIDE SEQUENCE [LARGE SCALE GENOMIC DNA]</scope>
    <source>
        <strain evidence="2 3">M12-11B</strain>
    </source>
</reference>
<dbReference type="STRING" id="641524.ADICYQ_0444"/>
<keyword evidence="1" id="KW-1133">Transmembrane helix</keyword>
<evidence type="ECO:0000256" key="1">
    <source>
        <dbReference type="SAM" id="Phobius"/>
    </source>
</evidence>
<dbReference type="Proteomes" id="UP000014974">
    <property type="component" value="Unassembled WGS sequence"/>
</dbReference>
<comment type="caution">
    <text evidence="2">The sequence shown here is derived from an EMBL/GenBank/DDBJ whole genome shotgun (WGS) entry which is preliminary data.</text>
</comment>
<keyword evidence="1" id="KW-0472">Membrane</keyword>
<evidence type="ECO:0000313" key="2">
    <source>
        <dbReference type="EMBL" id="EPR71366.1"/>
    </source>
</evidence>
<sequence length="44" mass="5178">MINKNLLEMNFFVSKILKKELFTILGLIVYSLTMNHGVLGRDWH</sequence>
<evidence type="ECO:0000313" key="3">
    <source>
        <dbReference type="Proteomes" id="UP000014974"/>
    </source>
</evidence>
<name>S7VN25_9BACT</name>
<dbReference type="AlphaFoldDB" id="S7VN25"/>
<feature type="transmembrane region" description="Helical" evidence="1">
    <location>
        <begin position="21"/>
        <end position="39"/>
    </location>
</feature>
<accession>S7VN25</accession>
<keyword evidence="1" id="KW-0812">Transmembrane</keyword>
<proteinExistence type="predicted"/>
<protein>
    <submittedName>
        <fullName evidence="2">Uncharacterized protein</fullName>
    </submittedName>
</protein>